<dbReference type="InterPro" id="IPR001245">
    <property type="entry name" value="Ser-Thr/Tyr_kinase_cat_dom"/>
</dbReference>
<evidence type="ECO:0000256" key="14">
    <source>
        <dbReference type="PROSITE-ProRule" id="PRU10141"/>
    </source>
</evidence>
<evidence type="ECO:0000256" key="6">
    <source>
        <dbReference type="ARBA" id="ARBA00022692"/>
    </source>
</evidence>
<feature type="compositionally biased region" description="Low complexity" evidence="15">
    <location>
        <begin position="143"/>
        <end position="154"/>
    </location>
</feature>
<feature type="compositionally biased region" description="Pro residues" evidence="15">
    <location>
        <begin position="57"/>
        <end position="76"/>
    </location>
</feature>
<feature type="compositionally biased region" description="Pro residues" evidence="15">
    <location>
        <begin position="127"/>
        <end position="142"/>
    </location>
</feature>
<dbReference type="InterPro" id="IPR047117">
    <property type="entry name" value="PERK1-13-like"/>
</dbReference>
<keyword evidence="19" id="KW-1185">Reference proteome</keyword>
<comment type="catalytic activity">
    <reaction evidence="13">
        <text>L-seryl-[protein] + ATP = O-phospho-L-seryl-[protein] + ADP + H(+)</text>
        <dbReference type="Rhea" id="RHEA:17989"/>
        <dbReference type="Rhea" id="RHEA-COMP:9863"/>
        <dbReference type="Rhea" id="RHEA-COMP:11604"/>
        <dbReference type="ChEBI" id="CHEBI:15378"/>
        <dbReference type="ChEBI" id="CHEBI:29999"/>
        <dbReference type="ChEBI" id="CHEBI:30616"/>
        <dbReference type="ChEBI" id="CHEBI:83421"/>
        <dbReference type="ChEBI" id="CHEBI:456216"/>
        <dbReference type="EC" id="2.7.11.1"/>
    </reaction>
</comment>
<evidence type="ECO:0000256" key="2">
    <source>
        <dbReference type="ARBA" id="ARBA00012513"/>
    </source>
</evidence>
<feature type="region of interest" description="Disordered" evidence="15">
    <location>
        <begin position="1"/>
        <end position="247"/>
    </location>
</feature>
<dbReference type="InterPro" id="IPR000719">
    <property type="entry name" value="Prot_kinase_dom"/>
</dbReference>
<dbReference type="InterPro" id="IPR011009">
    <property type="entry name" value="Kinase-like_dom_sf"/>
</dbReference>
<evidence type="ECO:0000256" key="7">
    <source>
        <dbReference type="ARBA" id="ARBA00022741"/>
    </source>
</evidence>
<feature type="compositionally biased region" description="Pro residues" evidence="15">
    <location>
        <begin position="183"/>
        <end position="197"/>
    </location>
</feature>
<feature type="compositionally biased region" description="Low complexity" evidence="15">
    <location>
        <begin position="1"/>
        <end position="23"/>
    </location>
</feature>
<keyword evidence="6 16" id="KW-0812">Transmembrane</keyword>
<sequence>MSDSAETPSSSETASAATNSTNTSPPPKDSPPPPPPDSLSASLVLASPPSNSSPTPTSSPPPPPPASASSPPPSPPSSSSSPPSNSSASSSPPPSNSPPHTQAPPTNSHPPPAASPPPTSSTSPSPNLSPPPISSTSPPPTPSKNVSPPVSGQSSPPPGNFSPKSPPPSGFVPPPASQGTTESPPPPTEFIAPPPPVSNALPTSSSSNSTSSTVSPPTQSASTSASRGSSSENSSSTSSSTKSYATSTTISVNNTTKVLIGAVVVGSVLIALLAIIFAVKRKKKRQDPYATHYMPPKNFVVQTDGYYNGQLPHVSGFSGQANYSYGSQISQSPDSYGSQNNSGDTGLISGTKTHFSYEEVMEMTNGFASQNIVGEGGFGCVYKGQVQDGRVVAVKQLKIGSGQGDREFKAEVEIISRVHHRHLVSLVGYCICDRQRMLLYEYVPNKTLEHHLHAKGMPVLDWPKRLKIAMGAAKGLAYLHEDCNPKIIHRDIKSANILLEDNFEAQVADFGLARLNDTSQTHVSTRVMGTFGYLAPEYASSGKLTDRSDVYSFGVVLLELITGRKPVDPTQPLGDESLVEWARPNLIHAIETGDLGELVDPRLEKRYVESEMLRMIETAAACVRHSAPKRPRMVQVVRALDSEDMSDLTNGVKYGQSTAYDSGQYNQDIMRFRKMAFASDDSSEFDSVSREYSSQGPPISNFASAELETQAMRDGVDKRYGGTQDNLGSRRNM</sequence>
<evidence type="ECO:0000313" key="18">
    <source>
        <dbReference type="EMBL" id="KAJ9176386.1"/>
    </source>
</evidence>
<keyword evidence="9 14" id="KW-0067">ATP-binding</keyword>
<dbReference type="Gene3D" id="1.10.510.10">
    <property type="entry name" value="Transferase(Phosphotransferase) domain 1"/>
    <property type="match status" value="1"/>
</dbReference>
<dbReference type="EC" id="2.7.11.1" evidence="2"/>
<dbReference type="PROSITE" id="PS00107">
    <property type="entry name" value="PROTEIN_KINASE_ATP"/>
    <property type="match status" value="1"/>
</dbReference>
<evidence type="ECO:0000256" key="12">
    <source>
        <dbReference type="ARBA" id="ARBA00047899"/>
    </source>
</evidence>
<feature type="compositionally biased region" description="Low complexity" evidence="15">
    <location>
        <begin position="198"/>
        <end position="247"/>
    </location>
</feature>
<dbReference type="Pfam" id="PF07714">
    <property type="entry name" value="PK_Tyr_Ser-Thr"/>
    <property type="match status" value="1"/>
</dbReference>
<comment type="caution">
    <text evidence="18">The sequence shown here is derived from an EMBL/GenBank/DDBJ whole genome shotgun (WGS) entry which is preliminary data.</text>
</comment>
<evidence type="ECO:0000256" key="10">
    <source>
        <dbReference type="ARBA" id="ARBA00022989"/>
    </source>
</evidence>
<gene>
    <name evidence="18" type="ORF">P3X46_011704</name>
</gene>
<feature type="compositionally biased region" description="Polar residues" evidence="15">
    <location>
        <begin position="723"/>
        <end position="733"/>
    </location>
</feature>
<keyword evidence="3" id="KW-1003">Cell membrane</keyword>
<feature type="compositionally biased region" description="Pro residues" evidence="15">
    <location>
        <begin position="155"/>
        <end position="176"/>
    </location>
</feature>
<dbReference type="InterPro" id="IPR017441">
    <property type="entry name" value="Protein_kinase_ATP_BS"/>
</dbReference>
<dbReference type="PROSITE" id="PS00108">
    <property type="entry name" value="PROTEIN_KINASE_ST"/>
    <property type="match status" value="1"/>
</dbReference>
<reference evidence="18" key="1">
    <citation type="journal article" date="2023" name="Plant Biotechnol. J.">
        <title>Chromosome-level wild Hevea brasiliensis genome provides new tools for genomic-assisted breeding and valuable loci to elevate rubber yield.</title>
        <authorList>
            <person name="Cheng H."/>
            <person name="Song X."/>
            <person name="Hu Y."/>
            <person name="Wu T."/>
            <person name="Yang Q."/>
            <person name="An Z."/>
            <person name="Feng S."/>
            <person name="Deng Z."/>
            <person name="Wu W."/>
            <person name="Zeng X."/>
            <person name="Tu M."/>
            <person name="Wang X."/>
            <person name="Huang H."/>
        </authorList>
    </citation>
    <scope>NUCLEOTIDE SEQUENCE</scope>
    <source>
        <strain evidence="18">MT/VB/25A 57/8</strain>
    </source>
</reference>
<dbReference type="CDD" id="cd14066">
    <property type="entry name" value="STKc_IRAK"/>
    <property type="match status" value="1"/>
</dbReference>
<evidence type="ECO:0000256" key="4">
    <source>
        <dbReference type="ARBA" id="ARBA00022527"/>
    </source>
</evidence>
<feature type="region of interest" description="Disordered" evidence="15">
    <location>
        <begin position="710"/>
        <end position="733"/>
    </location>
</feature>
<dbReference type="PANTHER" id="PTHR47982:SF44">
    <property type="entry name" value="PROLINE-RICH RECEPTOR-LIKE PROTEIN KINASE PERK13-RELATED"/>
    <property type="match status" value="1"/>
</dbReference>
<comment type="subcellular location">
    <subcellularLocation>
        <location evidence="1">Cell membrane</location>
        <topology evidence="1">Single-pass membrane protein</topology>
    </subcellularLocation>
</comment>
<feature type="compositionally biased region" description="Pro residues" evidence="15">
    <location>
        <begin position="24"/>
        <end position="37"/>
    </location>
</feature>
<name>A0ABQ9M7X7_HEVBR</name>
<dbReference type="EMBL" id="JARPOI010000007">
    <property type="protein sequence ID" value="KAJ9176386.1"/>
    <property type="molecule type" value="Genomic_DNA"/>
</dbReference>
<dbReference type="InterPro" id="IPR008271">
    <property type="entry name" value="Ser/Thr_kinase_AS"/>
</dbReference>
<keyword evidence="10 16" id="KW-1133">Transmembrane helix</keyword>
<evidence type="ECO:0000256" key="9">
    <source>
        <dbReference type="ARBA" id="ARBA00022840"/>
    </source>
</evidence>
<proteinExistence type="predicted"/>
<evidence type="ECO:0000313" key="19">
    <source>
        <dbReference type="Proteomes" id="UP001174677"/>
    </source>
</evidence>
<keyword evidence="7 14" id="KW-0547">Nucleotide-binding</keyword>
<feature type="transmembrane region" description="Helical" evidence="16">
    <location>
        <begin position="258"/>
        <end position="279"/>
    </location>
</feature>
<evidence type="ECO:0000256" key="3">
    <source>
        <dbReference type="ARBA" id="ARBA00022475"/>
    </source>
</evidence>
<feature type="binding site" evidence="14">
    <location>
        <position position="395"/>
    </location>
    <ligand>
        <name>ATP</name>
        <dbReference type="ChEBI" id="CHEBI:30616"/>
    </ligand>
</feature>
<evidence type="ECO:0000256" key="5">
    <source>
        <dbReference type="ARBA" id="ARBA00022679"/>
    </source>
</evidence>
<feature type="compositionally biased region" description="Pro residues" evidence="15">
    <location>
        <begin position="107"/>
        <end position="119"/>
    </location>
</feature>
<evidence type="ECO:0000256" key="13">
    <source>
        <dbReference type="ARBA" id="ARBA00048679"/>
    </source>
</evidence>
<feature type="compositionally biased region" description="Low complexity" evidence="15">
    <location>
        <begin position="38"/>
        <end position="56"/>
    </location>
</feature>
<keyword evidence="11 16" id="KW-0472">Membrane</keyword>
<evidence type="ECO:0000259" key="17">
    <source>
        <dbReference type="PROSITE" id="PS50011"/>
    </source>
</evidence>
<feature type="compositionally biased region" description="Low complexity" evidence="15">
    <location>
        <begin position="77"/>
        <end position="90"/>
    </location>
</feature>
<accession>A0ABQ9M7X7</accession>
<evidence type="ECO:0000256" key="8">
    <source>
        <dbReference type="ARBA" id="ARBA00022777"/>
    </source>
</evidence>
<evidence type="ECO:0000256" key="1">
    <source>
        <dbReference type="ARBA" id="ARBA00004162"/>
    </source>
</evidence>
<evidence type="ECO:0000256" key="15">
    <source>
        <dbReference type="SAM" id="MobiDB-lite"/>
    </source>
</evidence>
<evidence type="ECO:0000256" key="16">
    <source>
        <dbReference type="SAM" id="Phobius"/>
    </source>
</evidence>
<dbReference type="Proteomes" id="UP001174677">
    <property type="component" value="Chromosome 7"/>
</dbReference>
<evidence type="ECO:0000256" key="11">
    <source>
        <dbReference type="ARBA" id="ARBA00023136"/>
    </source>
</evidence>
<keyword evidence="5" id="KW-0808">Transferase</keyword>
<protein>
    <recommendedName>
        <fullName evidence="2">non-specific serine/threonine protein kinase</fullName>
        <ecNumber evidence="2">2.7.11.1</ecNumber>
    </recommendedName>
</protein>
<dbReference type="PANTHER" id="PTHR47982">
    <property type="entry name" value="PROLINE-RICH RECEPTOR-LIKE PROTEIN KINASE PERK4"/>
    <property type="match status" value="1"/>
</dbReference>
<dbReference type="Gene3D" id="3.30.200.20">
    <property type="entry name" value="Phosphorylase Kinase, domain 1"/>
    <property type="match status" value="1"/>
</dbReference>
<dbReference type="SMART" id="SM00220">
    <property type="entry name" value="S_TKc"/>
    <property type="match status" value="1"/>
</dbReference>
<feature type="domain" description="Protein kinase" evidence="17">
    <location>
        <begin position="367"/>
        <end position="645"/>
    </location>
</feature>
<comment type="catalytic activity">
    <reaction evidence="12">
        <text>L-threonyl-[protein] + ATP = O-phospho-L-threonyl-[protein] + ADP + H(+)</text>
        <dbReference type="Rhea" id="RHEA:46608"/>
        <dbReference type="Rhea" id="RHEA-COMP:11060"/>
        <dbReference type="Rhea" id="RHEA-COMP:11605"/>
        <dbReference type="ChEBI" id="CHEBI:15378"/>
        <dbReference type="ChEBI" id="CHEBI:30013"/>
        <dbReference type="ChEBI" id="CHEBI:30616"/>
        <dbReference type="ChEBI" id="CHEBI:61977"/>
        <dbReference type="ChEBI" id="CHEBI:456216"/>
        <dbReference type="EC" id="2.7.11.1"/>
    </reaction>
</comment>
<keyword evidence="8" id="KW-0418">Kinase</keyword>
<dbReference type="PROSITE" id="PS50011">
    <property type="entry name" value="PROTEIN_KINASE_DOM"/>
    <property type="match status" value="1"/>
</dbReference>
<keyword evidence="4" id="KW-0723">Serine/threonine-protein kinase</keyword>
<organism evidence="18 19">
    <name type="scientific">Hevea brasiliensis</name>
    <name type="common">Para rubber tree</name>
    <name type="synonym">Siphonia brasiliensis</name>
    <dbReference type="NCBI Taxonomy" id="3981"/>
    <lineage>
        <taxon>Eukaryota</taxon>
        <taxon>Viridiplantae</taxon>
        <taxon>Streptophyta</taxon>
        <taxon>Embryophyta</taxon>
        <taxon>Tracheophyta</taxon>
        <taxon>Spermatophyta</taxon>
        <taxon>Magnoliopsida</taxon>
        <taxon>eudicotyledons</taxon>
        <taxon>Gunneridae</taxon>
        <taxon>Pentapetalae</taxon>
        <taxon>rosids</taxon>
        <taxon>fabids</taxon>
        <taxon>Malpighiales</taxon>
        <taxon>Euphorbiaceae</taxon>
        <taxon>Crotonoideae</taxon>
        <taxon>Micrandreae</taxon>
        <taxon>Hevea</taxon>
    </lineage>
</organism>
<dbReference type="SUPFAM" id="SSF56112">
    <property type="entry name" value="Protein kinase-like (PK-like)"/>
    <property type="match status" value="1"/>
</dbReference>